<dbReference type="GO" id="GO:0008324">
    <property type="term" value="F:monoatomic cation transmembrane transporter activity"/>
    <property type="evidence" value="ECO:0007669"/>
    <property type="project" value="InterPro"/>
</dbReference>
<dbReference type="EMBL" id="MWAK01000411">
    <property type="protein sequence ID" value="OPZ89112.1"/>
    <property type="molecule type" value="Genomic_DNA"/>
</dbReference>
<reference evidence="10" key="1">
    <citation type="submission" date="2017-02" db="EMBL/GenBank/DDBJ databases">
        <title>Delving into the versatile metabolic prowess of the omnipresent phylum Bacteroidetes.</title>
        <authorList>
            <person name="Nobu M.K."/>
            <person name="Mei R."/>
            <person name="Narihiro T."/>
            <person name="Kuroda K."/>
            <person name="Liu W.-T."/>
        </authorList>
    </citation>
    <scope>NUCLEOTIDE SEQUENCE</scope>
    <source>
        <strain evidence="10">ADurb.Bin417</strain>
    </source>
</reference>
<evidence type="ECO:0000259" key="9">
    <source>
        <dbReference type="Pfam" id="PF16916"/>
    </source>
</evidence>
<dbReference type="AlphaFoldDB" id="A0A1V5M7E5"/>
<feature type="transmembrane region" description="Helical" evidence="7">
    <location>
        <begin position="53"/>
        <end position="70"/>
    </location>
</feature>
<dbReference type="Pfam" id="PF16916">
    <property type="entry name" value="ZT_dimer"/>
    <property type="match status" value="1"/>
</dbReference>
<gene>
    <name evidence="10" type="ORF">BWY73_01569</name>
</gene>
<keyword evidence="4 7" id="KW-0812">Transmembrane</keyword>
<protein>
    <submittedName>
        <fullName evidence="10">Putative cation efflux system protein</fullName>
    </submittedName>
</protein>
<evidence type="ECO:0000259" key="8">
    <source>
        <dbReference type="Pfam" id="PF01545"/>
    </source>
</evidence>
<evidence type="ECO:0000313" key="10">
    <source>
        <dbReference type="EMBL" id="OPZ89112.1"/>
    </source>
</evidence>
<dbReference type="NCBIfam" id="TIGR01297">
    <property type="entry name" value="CDF"/>
    <property type="match status" value="1"/>
</dbReference>
<keyword evidence="6 7" id="KW-0472">Membrane</keyword>
<evidence type="ECO:0000256" key="7">
    <source>
        <dbReference type="SAM" id="Phobius"/>
    </source>
</evidence>
<dbReference type="SUPFAM" id="SSF160240">
    <property type="entry name" value="Cation efflux protein cytoplasmic domain-like"/>
    <property type="match status" value="1"/>
</dbReference>
<keyword evidence="3" id="KW-0813">Transport</keyword>
<feature type="transmembrane region" description="Helical" evidence="7">
    <location>
        <begin position="6"/>
        <end position="26"/>
    </location>
</feature>
<comment type="caution">
    <text evidence="10">The sequence shown here is derived from an EMBL/GenBank/DDBJ whole genome shotgun (WGS) entry which is preliminary data.</text>
</comment>
<dbReference type="PANTHER" id="PTHR43840">
    <property type="entry name" value="MITOCHONDRIAL METAL TRANSPORTER 1-RELATED"/>
    <property type="match status" value="1"/>
</dbReference>
<evidence type="ECO:0000256" key="5">
    <source>
        <dbReference type="ARBA" id="ARBA00022989"/>
    </source>
</evidence>
<evidence type="ECO:0000256" key="6">
    <source>
        <dbReference type="ARBA" id="ARBA00023136"/>
    </source>
</evidence>
<dbReference type="PANTHER" id="PTHR43840:SF15">
    <property type="entry name" value="MITOCHONDRIAL METAL TRANSPORTER 1-RELATED"/>
    <property type="match status" value="1"/>
</dbReference>
<dbReference type="GO" id="GO:0016020">
    <property type="term" value="C:membrane"/>
    <property type="evidence" value="ECO:0007669"/>
    <property type="project" value="UniProtKB-SubCell"/>
</dbReference>
<name>A0A1V5M7E5_UNCT6</name>
<feature type="transmembrane region" description="Helical" evidence="7">
    <location>
        <begin position="76"/>
        <end position="97"/>
    </location>
</feature>
<dbReference type="Gene3D" id="1.20.1510.10">
    <property type="entry name" value="Cation efflux protein transmembrane domain"/>
    <property type="match status" value="1"/>
</dbReference>
<feature type="domain" description="Cation efflux protein cytoplasmic" evidence="9">
    <location>
        <begin position="106"/>
        <end position="182"/>
    </location>
</feature>
<dbReference type="Proteomes" id="UP000485484">
    <property type="component" value="Unassembled WGS sequence"/>
</dbReference>
<comment type="subcellular location">
    <subcellularLocation>
        <location evidence="1">Membrane</location>
        <topology evidence="1">Multi-pass membrane protein</topology>
    </subcellularLocation>
</comment>
<dbReference type="InterPro" id="IPR027469">
    <property type="entry name" value="Cation_efflux_TMD_sf"/>
</dbReference>
<dbReference type="SUPFAM" id="SSF161111">
    <property type="entry name" value="Cation efflux protein transmembrane domain-like"/>
    <property type="match status" value="1"/>
</dbReference>
<dbReference type="InterPro" id="IPR002524">
    <property type="entry name" value="Cation_efflux"/>
</dbReference>
<proteinExistence type="inferred from homology"/>
<evidence type="ECO:0000256" key="4">
    <source>
        <dbReference type="ARBA" id="ARBA00022692"/>
    </source>
</evidence>
<dbReference type="InterPro" id="IPR027470">
    <property type="entry name" value="Cation_efflux_CTD"/>
</dbReference>
<feature type="domain" description="Cation efflux protein transmembrane" evidence="8">
    <location>
        <begin position="10"/>
        <end position="100"/>
    </location>
</feature>
<keyword evidence="5 7" id="KW-1133">Transmembrane helix</keyword>
<dbReference type="InterPro" id="IPR050291">
    <property type="entry name" value="CDF_Transporter"/>
</dbReference>
<dbReference type="InterPro" id="IPR036837">
    <property type="entry name" value="Cation_efflux_CTD_sf"/>
</dbReference>
<evidence type="ECO:0000256" key="3">
    <source>
        <dbReference type="ARBA" id="ARBA00022448"/>
    </source>
</evidence>
<accession>A0A1V5M7E5</accession>
<comment type="similarity">
    <text evidence="2">Belongs to the cation diffusion facilitator (CDF) transporter (TC 2.A.4) family.</text>
</comment>
<dbReference type="Gene3D" id="3.30.70.1350">
    <property type="entry name" value="Cation efflux protein, cytoplasmic domain"/>
    <property type="match status" value="1"/>
</dbReference>
<dbReference type="InterPro" id="IPR058533">
    <property type="entry name" value="Cation_efflux_TM"/>
</dbReference>
<organism evidence="10">
    <name type="scientific">candidate division TA06 bacterium ADurb.Bin417</name>
    <dbReference type="NCBI Taxonomy" id="1852828"/>
    <lineage>
        <taxon>Bacteria</taxon>
        <taxon>Bacteria division TA06</taxon>
    </lineage>
</organism>
<evidence type="ECO:0000256" key="2">
    <source>
        <dbReference type="ARBA" id="ARBA00008114"/>
    </source>
</evidence>
<dbReference type="Pfam" id="PF01545">
    <property type="entry name" value="Cation_efflux"/>
    <property type="match status" value="1"/>
</dbReference>
<sequence>MTRHFHVPTFLPLLAAIFSIGLKEFLYQYTIRVARRINSTALRADAWHHRSDAFSSIPAFLGILGARLGLPLLDPLAAILVAVFVIHVGLVIGQGVFSELVESAVDGPTLERIQTVAGSVDGVRHIHDLGTRMLGPSIIVDLHILVDGNISVQQGHEIADRVEHRLKKELPAINRVTVHVDPIGRLT</sequence>
<evidence type="ECO:0000256" key="1">
    <source>
        <dbReference type="ARBA" id="ARBA00004141"/>
    </source>
</evidence>